<feature type="binding site" evidence="9">
    <location>
        <begin position="91"/>
        <end position="94"/>
    </location>
    <ligand>
        <name>5-phospho-alpha-D-ribose 1-diphosphate</name>
        <dbReference type="ChEBI" id="CHEBI:58017"/>
    </ligand>
</feature>
<comment type="similarity">
    <text evidence="8">In the C-terminal section; belongs to the anthranilate phosphoribosyltransferase family.</text>
</comment>
<proteinExistence type="inferred from homology"/>
<evidence type="ECO:0000256" key="5">
    <source>
        <dbReference type="ARBA" id="ARBA00022822"/>
    </source>
</evidence>
<dbReference type="AlphaFoldDB" id="A0A1V4QHV0"/>
<dbReference type="InterPro" id="IPR035902">
    <property type="entry name" value="Nuc_phospho_transferase"/>
</dbReference>
<keyword evidence="6 9" id="KW-0057">Aromatic amino acid biosynthesis</keyword>
<dbReference type="InterPro" id="IPR000312">
    <property type="entry name" value="Glycosyl_Trfase_fam3"/>
</dbReference>
<feature type="binding site" evidence="9">
    <location>
        <position position="167"/>
    </location>
    <ligand>
        <name>anthranilate</name>
        <dbReference type="ChEBI" id="CHEBI:16567"/>
        <label>2</label>
    </ligand>
</feature>
<feature type="binding site" evidence="9">
    <location>
        <position position="121"/>
    </location>
    <ligand>
        <name>5-phospho-alpha-D-ribose 1-diphosphate</name>
        <dbReference type="ChEBI" id="CHEBI:58017"/>
    </ligand>
</feature>
<comment type="cofactor">
    <cofactor evidence="9">
        <name>Mg(2+)</name>
        <dbReference type="ChEBI" id="CHEBI:18420"/>
    </cofactor>
    <text evidence="9">Binds 2 magnesium ions per monomer.</text>
</comment>
<dbReference type="GO" id="GO:0005829">
    <property type="term" value="C:cytosol"/>
    <property type="evidence" value="ECO:0007669"/>
    <property type="project" value="TreeGrafter"/>
</dbReference>
<evidence type="ECO:0000256" key="1">
    <source>
        <dbReference type="ARBA" id="ARBA00004907"/>
    </source>
</evidence>
<dbReference type="UniPathway" id="UPA00035">
    <property type="reaction ID" value="UER00041"/>
</dbReference>
<accession>A0A1V4QHV0</accession>
<comment type="caution">
    <text evidence="9">Lacks conserved residue(s) required for the propagation of feature annotation.</text>
</comment>
<dbReference type="InterPro" id="IPR036320">
    <property type="entry name" value="Glycosyl_Trfase_fam3_N_dom_sf"/>
</dbReference>
<feature type="binding site" evidence="9">
    <location>
        <position position="226"/>
    </location>
    <ligand>
        <name>Mg(2+)</name>
        <dbReference type="ChEBI" id="CHEBI:18420"/>
        <label>2</label>
    </ligand>
</feature>
<keyword evidence="5 9" id="KW-0822">Tryptophan biosynthesis</keyword>
<comment type="function">
    <text evidence="9">Catalyzes the transfer of the phosphoribosyl group of 5-phosphorylribose-1-pyrophosphate (PRPP) to anthranilate to yield N-(5'-phosphoribosyl)-anthranilate (PRA).</text>
</comment>
<dbReference type="PANTHER" id="PTHR43285">
    <property type="entry name" value="ANTHRANILATE PHOSPHORIBOSYLTRANSFERASE"/>
    <property type="match status" value="1"/>
</dbReference>
<dbReference type="HAMAP" id="MF_00211">
    <property type="entry name" value="TrpD"/>
    <property type="match status" value="1"/>
</dbReference>
<evidence type="ECO:0000259" key="11">
    <source>
        <dbReference type="Pfam" id="PF02885"/>
    </source>
</evidence>
<comment type="caution">
    <text evidence="12">The sequence shown here is derived from an EMBL/GenBank/DDBJ whole genome shotgun (WGS) entry which is preliminary data.</text>
</comment>
<dbReference type="EC" id="2.4.2.18" evidence="9"/>
<dbReference type="InterPro" id="IPR017459">
    <property type="entry name" value="Glycosyl_Trfase_fam3_N_dom"/>
</dbReference>
<evidence type="ECO:0000313" key="12">
    <source>
        <dbReference type="EMBL" id="OPX18591.1"/>
    </source>
</evidence>
<dbReference type="FunFam" id="3.40.1030.10:FF:000002">
    <property type="entry name" value="Anthranilate phosphoribosyltransferase"/>
    <property type="match status" value="1"/>
</dbReference>
<dbReference type="Proteomes" id="UP000191663">
    <property type="component" value="Unassembled WGS sequence"/>
</dbReference>
<evidence type="ECO:0000313" key="13">
    <source>
        <dbReference type="Proteomes" id="UP000191663"/>
    </source>
</evidence>
<feature type="binding site" evidence="9">
    <location>
        <position position="227"/>
    </location>
    <ligand>
        <name>Mg(2+)</name>
        <dbReference type="ChEBI" id="CHEBI:18420"/>
        <label>1</label>
    </ligand>
</feature>
<dbReference type="SUPFAM" id="SSF47648">
    <property type="entry name" value="Nucleoside phosphorylase/phosphoribosyltransferase N-terminal domain"/>
    <property type="match status" value="1"/>
</dbReference>
<keyword evidence="3 9" id="KW-0328">Glycosyltransferase</keyword>
<dbReference type="InterPro" id="IPR005940">
    <property type="entry name" value="Anthranilate_Pribosyl_Tfrase"/>
</dbReference>
<comment type="similarity">
    <text evidence="9">Belongs to the anthranilate phosphoribosyltransferase family.</text>
</comment>
<feature type="binding site" evidence="9">
    <location>
        <position position="93"/>
    </location>
    <ligand>
        <name>Mg(2+)</name>
        <dbReference type="ChEBI" id="CHEBI:18420"/>
        <label>1</label>
    </ligand>
</feature>
<comment type="pathway">
    <text evidence="1 9">Amino-acid biosynthesis; L-tryptophan biosynthesis; L-tryptophan from chorismate: step 2/5.</text>
</comment>
<comment type="catalytic activity">
    <reaction evidence="7 9">
        <text>N-(5-phospho-beta-D-ribosyl)anthranilate + diphosphate = 5-phospho-alpha-D-ribose 1-diphosphate + anthranilate</text>
        <dbReference type="Rhea" id="RHEA:11768"/>
        <dbReference type="ChEBI" id="CHEBI:16567"/>
        <dbReference type="ChEBI" id="CHEBI:18277"/>
        <dbReference type="ChEBI" id="CHEBI:33019"/>
        <dbReference type="ChEBI" id="CHEBI:58017"/>
        <dbReference type="EC" id="2.4.2.18"/>
    </reaction>
</comment>
<reference evidence="13" key="1">
    <citation type="submission" date="2017-01" db="EMBL/GenBank/DDBJ databases">
        <title>Novel pathways for hydrocarbon cycling and metabolic interdependencies in hydrothermal sediment communities.</title>
        <authorList>
            <person name="Dombrowski N."/>
            <person name="Seitz K."/>
            <person name="Teske A."/>
            <person name="Baker B."/>
        </authorList>
    </citation>
    <scope>NUCLEOTIDE SEQUENCE [LARGE SCALE GENOMIC DNA]</scope>
</reference>
<protein>
    <recommendedName>
        <fullName evidence="9">Anthranilate phosphoribosyltransferase</fullName>
        <ecNumber evidence="9">2.4.2.18</ecNumber>
    </recommendedName>
</protein>
<feature type="binding site" evidence="9">
    <location>
        <begin position="109"/>
        <end position="117"/>
    </location>
    <ligand>
        <name>5-phospho-alpha-D-ribose 1-diphosphate</name>
        <dbReference type="ChEBI" id="CHEBI:58017"/>
    </ligand>
</feature>
<feature type="binding site" evidence="9">
    <location>
        <begin position="84"/>
        <end position="85"/>
    </location>
    <ligand>
        <name>5-phospho-alpha-D-ribose 1-diphosphate</name>
        <dbReference type="ChEBI" id="CHEBI:58017"/>
    </ligand>
</feature>
<evidence type="ECO:0000256" key="9">
    <source>
        <dbReference type="HAMAP-Rule" id="MF_00211"/>
    </source>
</evidence>
<keyword evidence="9" id="KW-0460">Magnesium</keyword>
<feature type="binding site" evidence="9">
    <location>
        <position position="89"/>
    </location>
    <ligand>
        <name>5-phospho-alpha-D-ribose 1-diphosphate</name>
        <dbReference type="ChEBI" id="CHEBI:58017"/>
    </ligand>
</feature>
<feature type="binding site" evidence="9">
    <location>
        <position position="81"/>
    </location>
    <ligand>
        <name>anthranilate</name>
        <dbReference type="ChEBI" id="CHEBI:16567"/>
        <label>1</label>
    </ligand>
</feature>
<feature type="domain" description="Glycosyl transferase family 3" evidence="10">
    <location>
        <begin position="75"/>
        <end position="325"/>
    </location>
</feature>
<dbReference type="Pfam" id="PF00591">
    <property type="entry name" value="Glycos_transf_3"/>
    <property type="match status" value="1"/>
</dbReference>
<dbReference type="GO" id="GO:0000287">
    <property type="term" value="F:magnesium ion binding"/>
    <property type="evidence" value="ECO:0007669"/>
    <property type="project" value="UniProtKB-UniRule"/>
</dbReference>
<feature type="domain" description="Glycosyl transferase family 3 N-terminal" evidence="11">
    <location>
        <begin position="4"/>
        <end position="66"/>
    </location>
</feature>
<dbReference type="Gene3D" id="1.20.970.10">
    <property type="entry name" value="Transferase, Pyrimidine Nucleoside Phosphorylase, Chain C"/>
    <property type="match status" value="1"/>
</dbReference>
<dbReference type="NCBIfam" id="TIGR01245">
    <property type="entry name" value="trpD"/>
    <property type="match status" value="1"/>
</dbReference>
<evidence type="ECO:0000259" key="10">
    <source>
        <dbReference type="Pfam" id="PF00591"/>
    </source>
</evidence>
<evidence type="ECO:0000256" key="7">
    <source>
        <dbReference type="ARBA" id="ARBA00052328"/>
    </source>
</evidence>
<dbReference type="GO" id="GO:0004048">
    <property type="term" value="F:anthranilate phosphoribosyltransferase activity"/>
    <property type="evidence" value="ECO:0007669"/>
    <property type="project" value="UniProtKB-UniRule"/>
</dbReference>
<dbReference type="EMBL" id="MUKB01000005">
    <property type="protein sequence ID" value="OPX18591.1"/>
    <property type="molecule type" value="Genomic_DNA"/>
</dbReference>
<feature type="binding site" evidence="9">
    <location>
        <position position="112"/>
    </location>
    <ligand>
        <name>anthranilate</name>
        <dbReference type="ChEBI" id="CHEBI:16567"/>
        <label>1</label>
    </ligand>
</feature>
<organism evidence="12 13">
    <name type="scientific">candidate division WOR-3 bacterium 4484_100</name>
    <dbReference type="NCBI Taxonomy" id="1936077"/>
    <lineage>
        <taxon>Bacteria</taxon>
        <taxon>Bacteria division WOR-3</taxon>
    </lineage>
</organism>
<sequence>MEIKRLLERIINNKNLDAQEAFELASGIMEGKLSPAQLGALLTALRMKGETIDEITGFARAMREKAARVECDFEDLIDTCGTGGDQSNTFNISTVAALIAAGAGCRVAKHGNRSVSSRCGSADLLESLGVNINIPVQMVVECIERAGFGFLFAPNLHKAMKYAIGPRRELGVRTIFNILGPLTNPARVQRQVLGVFDLSLTRPIAEVLDELGSKHSLVVYSEDGLDEITTTGQTFISELKGSKIEDYTIVPEDFGLKRCRIEELQGGPPENNAKIAIDLLKGRPGPMRDIAVLNAGAGIYVAGKVDSISAGIKLANESIDSGEALKKLEILRELTNGTVE</sequence>
<dbReference type="GO" id="GO:0000162">
    <property type="term" value="P:L-tryptophan biosynthetic process"/>
    <property type="evidence" value="ECO:0007669"/>
    <property type="project" value="UniProtKB-UniRule"/>
</dbReference>
<gene>
    <name evidence="9" type="primary">trpD</name>
    <name evidence="12" type="ORF">BXT86_00390</name>
</gene>
<dbReference type="PANTHER" id="PTHR43285:SF2">
    <property type="entry name" value="ANTHRANILATE PHOSPHORIBOSYLTRANSFERASE"/>
    <property type="match status" value="1"/>
</dbReference>
<dbReference type="SUPFAM" id="SSF52418">
    <property type="entry name" value="Nucleoside phosphorylase/phosphoribosyltransferase catalytic domain"/>
    <property type="match status" value="1"/>
</dbReference>
<keyword evidence="9" id="KW-0479">Metal-binding</keyword>
<evidence type="ECO:0000256" key="6">
    <source>
        <dbReference type="ARBA" id="ARBA00023141"/>
    </source>
</evidence>
<keyword evidence="4 9" id="KW-0808">Transferase</keyword>
<comment type="subunit">
    <text evidence="9">Homodimer.</text>
</comment>
<feature type="binding site" evidence="9">
    <location>
        <position position="81"/>
    </location>
    <ligand>
        <name>5-phospho-alpha-D-ribose 1-diphosphate</name>
        <dbReference type="ChEBI" id="CHEBI:58017"/>
    </ligand>
</feature>
<feature type="binding site" evidence="9">
    <location>
        <position position="227"/>
    </location>
    <ligand>
        <name>Mg(2+)</name>
        <dbReference type="ChEBI" id="CHEBI:18420"/>
        <label>2</label>
    </ligand>
</feature>
<dbReference type="Pfam" id="PF02885">
    <property type="entry name" value="Glycos_trans_3N"/>
    <property type="match status" value="1"/>
</dbReference>
<evidence type="ECO:0000256" key="8">
    <source>
        <dbReference type="ARBA" id="ARBA00061188"/>
    </source>
</evidence>
<evidence type="ECO:0000256" key="2">
    <source>
        <dbReference type="ARBA" id="ARBA00022605"/>
    </source>
</evidence>
<evidence type="ECO:0000256" key="3">
    <source>
        <dbReference type="ARBA" id="ARBA00022676"/>
    </source>
</evidence>
<name>A0A1V4QHV0_UNCW3</name>
<dbReference type="Gene3D" id="3.40.1030.10">
    <property type="entry name" value="Nucleoside phosphorylase/phosphoribosyltransferase catalytic domain"/>
    <property type="match status" value="1"/>
</dbReference>
<keyword evidence="2 9" id="KW-0028">Amino-acid biosynthesis</keyword>
<evidence type="ECO:0000256" key="4">
    <source>
        <dbReference type="ARBA" id="ARBA00022679"/>
    </source>
</evidence>